<comment type="caution">
    <text evidence="2">The sequence shown here is derived from an EMBL/GenBank/DDBJ whole genome shotgun (WGS) entry which is preliminary data.</text>
</comment>
<dbReference type="EMBL" id="AACS02000003">
    <property type="protein sequence ID" value="EAU91708.2"/>
    <property type="molecule type" value="Genomic_DNA"/>
</dbReference>
<evidence type="ECO:0000259" key="1">
    <source>
        <dbReference type="Pfam" id="PF12937"/>
    </source>
</evidence>
<proteinExistence type="predicted"/>
<dbReference type="SUPFAM" id="SSF81383">
    <property type="entry name" value="F-box domain"/>
    <property type="match status" value="1"/>
</dbReference>
<accession>A8N598</accession>
<name>A8N598_COPC7</name>
<dbReference type="KEGG" id="cci:CC1G_04476"/>
<dbReference type="GeneID" id="6006481"/>
<dbReference type="AlphaFoldDB" id="A8N598"/>
<dbReference type="Proteomes" id="UP000001861">
    <property type="component" value="Unassembled WGS sequence"/>
</dbReference>
<dbReference type="InParanoid" id="A8N598"/>
<dbReference type="VEuPathDB" id="FungiDB:CC1G_04476"/>
<dbReference type="Gene3D" id="1.20.1280.50">
    <property type="match status" value="1"/>
</dbReference>
<evidence type="ECO:0000313" key="2">
    <source>
        <dbReference type="EMBL" id="EAU91708.2"/>
    </source>
</evidence>
<dbReference type="InterPro" id="IPR001810">
    <property type="entry name" value="F-box_dom"/>
</dbReference>
<feature type="domain" description="F-box" evidence="1">
    <location>
        <begin position="84"/>
        <end position="134"/>
    </location>
</feature>
<sequence length="393" mass="44321">MESLGTSSLFKQVDQHLLSTNDPPMTNEQRLAAKRYIDAVSKEIQEREAAIQFLPPLPGLRRRIGKLRKTRRKVQGILSPLRDFPEELIARIFEIVLEPWNNNLGGRRAFIRLRSVCQRWRAIAFSHPALWAALTVEPRELFGPNAPDLPQAKIRAWFDRALATPLRFQIYSSNGFQNTAEEVASAVSVVADDRNCLFAAIASASYRPWKNLKTLEIALVPPSATTAGGITTVILQGPPRLLQCLTLPALTHLWLSPENLSPGPQTDIVAFEEFSSVVKAFLHRSRCCLSGLFLHMWQLPYNLSSRFLEEIETGYITTLLQPLAFIECLEQRKVAYLSSSRQSPGEKAAEAALPWLELVFKQTAPFVRDRNRDLLARAFQLKVRIQVGSVAWN</sequence>
<keyword evidence="3" id="KW-1185">Reference proteome</keyword>
<dbReference type="Pfam" id="PF12937">
    <property type="entry name" value="F-box-like"/>
    <property type="match status" value="1"/>
</dbReference>
<organism evidence="2 3">
    <name type="scientific">Coprinopsis cinerea (strain Okayama-7 / 130 / ATCC MYA-4618 / FGSC 9003)</name>
    <name type="common">Inky cap fungus</name>
    <name type="synonym">Hormographiella aspergillata</name>
    <dbReference type="NCBI Taxonomy" id="240176"/>
    <lineage>
        <taxon>Eukaryota</taxon>
        <taxon>Fungi</taxon>
        <taxon>Dikarya</taxon>
        <taxon>Basidiomycota</taxon>
        <taxon>Agaricomycotina</taxon>
        <taxon>Agaricomycetes</taxon>
        <taxon>Agaricomycetidae</taxon>
        <taxon>Agaricales</taxon>
        <taxon>Agaricineae</taxon>
        <taxon>Psathyrellaceae</taxon>
        <taxon>Coprinopsis</taxon>
    </lineage>
</organism>
<dbReference type="OrthoDB" id="3266451at2759"/>
<reference evidence="2 3" key="1">
    <citation type="journal article" date="2010" name="Proc. Natl. Acad. Sci. U.S.A.">
        <title>Insights into evolution of multicellular fungi from the assembled chromosomes of the mushroom Coprinopsis cinerea (Coprinus cinereus).</title>
        <authorList>
            <person name="Stajich J.E."/>
            <person name="Wilke S.K."/>
            <person name="Ahren D."/>
            <person name="Au C.H."/>
            <person name="Birren B.W."/>
            <person name="Borodovsky M."/>
            <person name="Burns C."/>
            <person name="Canback B."/>
            <person name="Casselton L.A."/>
            <person name="Cheng C.K."/>
            <person name="Deng J."/>
            <person name="Dietrich F.S."/>
            <person name="Fargo D.C."/>
            <person name="Farman M.L."/>
            <person name="Gathman A.C."/>
            <person name="Goldberg J."/>
            <person name="Guigo R."/>
            <person name="Hoegger P.J."/>
            <person name="Hooker J.B."/>
            <person name="Huggins A."/>
            <person name="James T.Y."/>
            <person name="Kamada T."/>
            <person name="Kilaru S."/>
            <person name="Kodira C."/>
            <person name="Kues U."/>
            <person name="Kupfer D."/>
            <person name="Kwan H.S."/>
            <person name="Lomsadze A."/>
            <person name="Li W."/>
            <person name="Lilly W.W."/>
            <person name="Ma L.J."/>
            <person name="Mackey A.J."/>
            <person name="Manning G."/>
            <person name="Martin F."/>
            <person name="Muraguchi H."/>
            <person name="Natvig D.O."/>
            <person name="Palmerini H."/>
            <person name="Ramesh M.A."/>
            <person name="Rehmeyer C.J."/>
            <person name="Roe B.A."/>
            <person name="Shenoy N."/>
            <person name="Stanke M."/>
            <person name="Ter-Hovhannisyan V."/>
            <person name="Tunlid A."/>
            <person name="Velagapudi R."/>
            <person name="Vision T.J."/>
            <person name="Zeng Q."/>
            <person name="Zolan M.E."/>
            <person name="Pukkila P.J."/>
        </authorList>
    </citation>
    <scope>NUCLEOTIDE SEQUENCE [LARGE SCALE GENOMIC DNA]</scope>
    <source>
        <strain evidence="3">Okayama-7 / 130 / ATCC MYA-4618 / FGSC 9003</strain>
    </source>
</reference>
<evidence type="ECO:0000313" key="3">
    <source>
        <dbReference type="Proteomes" id="UP000001861"/>
    </source>
</evidence>
<gene>
    <name evidence="2" type="ORF">CC1G_04476</name>
</gene>
<dbReference type="RefSeq" id="XP_001830043.2">
    <property type="nucleotide sequence ID" value="XM_001829991.2"/>
</dbReference>
<dbReference type="HOGENOM" id="CLU_702103_0_0_1"/>
<dbReference type="InterPro" id="IPR036047">
    <property type="entry name" value="F-box-like_dom_sf"/>
</dbReference>
<protein>
    <recommendedName>
        <fullName evidence="1">F-box domain-containing protein</fullName>
    </recommendedName>
</protein>